<sequence>MESGQPSLCSVDSQSSLSSDELPEVYIEPHYKESHRLAIYALLCGGREAYEEYVRAEHSNHFLSEQEILFILEKAEKPVVEVDSEGTGKVTNPSTYFPLESDEEVPDLELGWPEVSLKDAETNISLLYHPPRPNTPTIKEVLRKQILEARQVIAIAMDVFTDVDLFLGIMCAAQRGVAVYILLDESHVNSFLHMAHKLGVNLHDTKNVCVRTVRGPQYQCRSGMKFHGSLEQKFILVDCQTVLYGTYSRSTRREPMHAQRDHANSTQKSPGAMI</sequence>
<evidence type="ECO:0000256" key="2">
    <source>
        <dbReference type="SAM" id="MobiDB-lite"/>
    </source>
</evidence>
<gene>
    <name evidence="5" type="primary">LOC106533365</name>
</gene>
<feature type="non-terminal residue" evidence="5">
    <location>
        <position position="274"/>
    </location>
</feature>
<dbReference type="SUPFAM" id="SSF56024">
    <property type="entry name" value="Phospholipase D/nuclease"/>
    <property type="match status" value="1"/>
</dbReference>
<dbReference type="OrthoDB" id="8443577at2759"/>
<feature type="compositionally biased region" description="Basic and acidic residues" evidence="2">
    <location>
        <begin position="252"/>
        <end position="263"/>
    </location>
</feature>
<accession>A0A2I4CYL1</accession>
<dbReference type="PANTHER" id="PTHR16181:SF29">
    <property type="entry name" value="PROTEIN FAM83A-RELATED"/>
    <property type="match status" value="1"/>
</dbReference>
<keyword evidence="4" id="KW-1185">Reference proteome</keyword>
<dbReference type="InterPro" id="IPR012461">
    <property type="entry name" value="SACK1"/>
</dbReference>
<comment type="similarity">
    <text evidence="1">Belongs to the FAM83 family.</text>
</comment>
<evidence type="ECO:0000313" key="4">
    <source>
        <dbReference type="Proteomes" id="UP000192220"/>
    </source>
</evidence>
<dbReference type="AlphaFoldDB" id="A0A2I4CYL1"/>
<dbReference type="GO" id="GO:0019901">
    <property type="term" value="F:protein kinase binding"/>
    <property type="evidence" value="ECO:0007669"/>
    <property type="project" value="TreeGrafter"/>
</dbReference>
<evidence type="ECO:0000256" key="1">
    <source>
        <dbReference type="ARBA" id="ARBA00006937"/>
    </source>
</evidence>
<feature type="compositionally biased region" description="Polar residues" evidence="2">
    <location>
        <begin position="264"/>
        <end position="274"/>
    </location>
</feature>
<dbReference type="KEGG" id="alim:106533365"/>
<proteinExistence type="inferred from homology"/>
<reference evidence="5" key="1">
    <citation type="submission" date="2025-08" db="UniProtKB">
        <authorList>
            <consortium name="RefSeq"/>
        </authorList>
    </citation>
    <scope>IDENTIFICATION</scope>
</reference>
<dbReference type="InterPro" id="IPR050944">
    <property type="entry name" value="FAM83"/>
</dbReference>
<dbReference type="InParanoid" id="A0A2I4CYL1"/>
<protein>
    <submittedName>
        <fullName evidence="5">Protein FAM83B</fullName>
    </submittedName>
</protein>
<organism evidence="4 5">
    <name type="scientific">Austrofundulus limnaeus</name>
    <name type="common">Annual killifish</name>
    <dbReference type="NCBI Taxonomy" id="52670"/>
    <lineage>
        <taxon>Eukaryota</taxon>
        <taxon>Metazoa</taxon>
        <taxon>Chordata</taxon>
        <taxon>Craniata</taxon>
        <taxon>Vertebrata</taxon>
        <taxon>Euteleostomi</taxon>
        <taxon>Actinopterygii</taxon>
        <taxon>Neopterygii</taxon>
        <taxon>Teleostei</taxon>
        <taxon>Neoteleostei</taxon>
        <taxon>Acanthomorphata</taxon>
        <taxon>Ovalentaria</taxon>
        <taxon>Atherinomorphae</taxon>
        <taxon>Cyprinodontiformes</taxon>
        <taxon>Rivulidae</taxon>
        <taxon>Austrofundulus</taxon>
    </lineage>
</organism>
<dbReference type="GO" id="GO:0005737">
    <property type="term" value="C:cytoplasm"/>
    <property type="evidence" value="ECO:0007669"/>
    <property type="project" value="TreeGrafter"/>
</dbReference>
<dbReference type="GeneID" id="106533365"/>
<dbReference type="GO" id="GO:0016020">
    <property type="term" value="C:membrane"/>
    <property type="evidence" value="ECO:0007669"/>
    <property type="project" value="TreeGrafter"/>
</dbReference>
<dbReference type="PANTHER" id="PTHR16181">
    <property type="entry name" value="PROTEIN FAM83A-RELATED"/>
    <property type="match status" value="1"/>
</dbReference>
<evidence type="ECO:0000259" key="3">
    <source>
        <dbReference type="Pfam" id="PF07894"/>
    </source>
</evidence>
<dbReference type="Proteomes" id="UP000192220">
    <property type="component" value="Unplaced"/>
</dbReference>
<dbReference type="Pfam" id="PF07894">
    <property type="entry name" value="SACK1"/>
    <property type="match status" value="1"/>
</dbReference>
<evidence type="ECO:0000313" key="5">
    <source>
        <dbReference type="RefSeq" id="XP_013885086.1"/>
    </source>
</evidence>
<dbReference type="Gene3D" id="3.30.870.10">
    <property type="entry name" value="Endonuclease Chain A"/>
    <property type="match status" value="1"/>
</dbReference>
<feature type="region of interest" description="Disordered" evidence="2">
    <location>
        <begin position="252"/>
        <end position="274"/>
    </location>
</feature>
<dbReference type="GO" id="GO:0007165">
    <property type="term" value="P:signal transduction"/>
    <property type="evidence" value="ECO:0007669"/>
    <property type="project" value="TreeGrafter"/>
</dbReference>
<feature type="domain" description="Scaffolding anchor of CK1" evidence="3">
    <location>
        <begin position="22"/>
        <end position="249"/>
    </location>
</feature>
<name>A0A2I4CYL1_AUSLI</name>
<dbReference type="RefSeq" id="XP_013885086.1">
    <property type="nucleotide sequence ID" value="XM_014029632.1"/>
</dbReference>